<dbReference type="GO" id="GO:0006629">
    <property type="term" value="P:lipid metabolic process"/>
    <property type="evidence" value="ECO:0007669"/>
    <property type="project" value="InterPro"/>
</dbReference>
<reference evidence="5 6" key="1">
    <citation type="submission" date="2018-02" db="EMBL/GenBank/DDBJ databases">
        <title>The genomes of Aspergillus section Nigri reveals drivers in fungal speciation.</title>
        <authorList>
            <consortium name="DOE Joint Genome Institute"/>
            <person name="Vesth T.C."/>
            <person name="Nybo J."/>
            <person name="Theobald S."/>
            <person name="Brandl J."/>
            <person name="Frisvad J.C."/>
            <person name="Nielsen K.F."/>
            <person name="Lyhne E.K."/>
            <person name="Kogle M.E."/>
            <person name="Kuo A."/>
            <person name="Riley R."/>
            <person name="Clum A."/>
            <person name="Nolan M."/>
            <person name="Lipzen A."/>
            <person name="Salamov A."/>
            <person name="Henrissat B."/>
            <person name="Wiebenga A."/>
            <person name="De vries R.P."/>
            <person name="Grigoriev I.V."/>
            <person name="Mortensen U.H."/>
            <person name="Andersen M.R."/>
            <person name="Baker S.E."/>
        </authorList>
    </citation>
    <scope>NUCLEOTIDE SEQUENCE [LARGE SCALE GENOMIC DNA]</scope>
    <source>
        <strain evidence="5 6">CBS 101889</strain>
    </source>
</reference>
<dbReference type="GeneID" id="37195856"/>
<keyword evidence="6" id="KW-1185">Reference proteome</keyword>
<dbReference type="PANTHER" id="PTHR31571:SF1">
    <property type="entry name" value="ALTERED INHERITANCE OF MITOCHONDRIA PROTEIN 6"/>
    <property type="match status" value="1"/>
</dbReference>
<dbReference type="AlphaFoldDB" id="A0A395I4L9"/>
<dbReference type="SUPFAM" id="SSF51695">
    <property type="entry name" value="PLC-like phosphodiesterases"/>
    <property type="match status" value="1"/>
</dbReference>
<keyword evidence="4" id="KW-1133">Transmembrane helix</keyword>
<dbReference type="InterPro" id="IPR051236">
    <property type="entry name" value="HAT_RTT109-like"/>
</dbReference>
<protein>
    <recommendedName>
        <fullName evidence="2">Altered inheritance of mitochondria protein 6</fullName>
    </recommendedName>
</protein>
<evidence type="ECO:0000256" key="1">
    <source>
        <dbReference type="ARBA" id="ARBA00008858"/>
    </source>
</evidence>
<evidence type="ECO:0000313" key="6">
    <source>
        <dbReference type="Proteomes" id="UP000248961"/>
    </source>
</evidence>
<dbReference type="Proteomes" id="UP000248961">
    <property type="component" value="Unassembled WGS sequence"/>
</dbReference>
<keyword evidence="4" id="KW-0812">Transmembrane</keyword>
<dbReference type="CDD" id="cd08577">
    <property type="entry name" value="PI-PLCc_GDPD_SF_unchar3"/>
    <property type="match status" value="1"/>
</dbReference>
<dbReference type="RefSeq" id="XP_025554081.1">
    <property type="nucleotide sequence ID" value="XM_025691567.1"/>
</dbReference>
<comment type="similarity">
    <text evidence="1">Belongs to the AIM6 family.</text>
</comment>
<dbReference type="PANTHER" id="PTHR31571">
    <property type="entry name" value="ALTERED INHERITANCE OF MITOCHONDRIA PROTEIN 6"/>
    <property type="match status" value="1"/>
</dbReference>
<organism evidence="5 6">
    <name type="scientific">Aspergillus homomorphus (strain CBS 101889)</name>
    <dbReference type="NCBI Taxonomy" id="1450537"/>
    <lineage>
        <taxon>Eukaryota</taxon>
        <taxon>Fungi</taxon>
        <taxon>Dikarya</taxon>
        <taxon>Ascomycota</taxon>
        <taxon>Pezizomycotina</taxon>
        <taxon>Eurotiomycetes</taxon>
        <taxon>Eurotiomycetidae</taxon>
        <taxon>Eurotiales</taxon>
        <taxon>Aspergillaceae</taxon>
        <taxon>Aspergillus</taxon>
        <taxon>Aspergillus subgen. Circumdati</taxon>
    </lineage>
</organism>
<name>A0A395I4L9_ASPHC</name>
<dbReference type="STRING" id="1450537.A0A395I4L9"/>
<dbReference type="GO" id="GO:0008081">
    <property type="term" value="F:phosphoric diester hydrolase activity"/>
    <property type="evidence" value="ECO:0007669"/>
    <property type="project" value="InterPro"/>
</dbReference>
<dbReference type="InterPro" id="IPR017946">
    <property type="entry name" value="PLC-like_Pdiesterase_TIM-brl"/>
</dbReference>
<keyword evidence="4" id="KW-0472">Membrane</keyword>
<evidence type="ECO:0000256" key="2">
    <source>
        <dbReference type="ARBA" id="ARBA00014286"/>
    </source>
</evidence>
<feature type="transmembrane region" description="Helical" evidence="4">
    <location>
        <begin position="50"/>
        <end position="78"/>
    </location>
</feature>
<dbReference type="OrthoDB" id="4153866at2759"/>
<feature type="compositionally biased region" description="Low complexity" evidence="3">
    <location>
        <begin position="301"/>
        <end position="314"/>
    </location>
</feature>
<dbReference type="Gene3D" id="3.20.20.190">
    <property type="entry name" value="Phosphatidylinositol (PI) phosphodiesterase"/>
    <property type="match status" value="1"/>
</dbReference>
<dbReference type="VEuPathDB" id="FungiDB:BO97DRAFT_339792"/>
<evidence type="ECO:0000313" key="5">
    <source>
        <dbReference type="EMBL" id="RAL14927.1"/>
    </source>
</evidence>
<dbReference type="InterPro" id="IPR039559">
    <property type="entry name" value="AIM6_PI-PLC-like_dom"/>
</dbReference>
<dbReference type="EMBL" id="KZ824273">
    <property type="protein sequence ID" value="RAL14927.1"/>
    <property type="molecule type" value="Genomic_DNA"/>
</dbReference>
<evidence type="ECO:0000256" key="3">
    <source>
        <dbReference type="SAM" id="MobiDB-lite"/>
    </source>
</evidence>
<accession>A0A395I4L9</accession>
<feature type="region of interest" description="Disordered" evidence="3">
    <location>
        <begin position="286"/>
        <end position="325"/>
    </location>
</feature>
<evidence type="ECO:0000256" key="4">
    <source>
        <dbReference type="SAM" id="Phobius"/>
    </source>
</evidence>
<gene>
    <name evidence="5" type="ORF">BO97DRAFT_339792</name>
</gene>
<sequence>MRGPALIAAAFNIAPRDKRPEAAGLSCSTPFHKSSSVRHSPKSRRLLRCLLYPIVCILIMLGIVQFIAIVCGIVIAFFPSEVDRAVERWQPGSTTSAINLSRWPTDASRGINPVKCHSHNDYWRPVPLFSALKAGCVGVEADVWLFDEELYVGHTTSSLTPKRTLRTLYINPLLRILERQNPLTEFHPQLHRPLQGVFSTDPSQTIILLIDIKTNGYDTYNKVVTQLAPLRERGYLTYFNGTDVVPGPITVVGTGNTPFDLVTANTTYRDIFFDAPLNVLAENDANSGDDDFSSDETRHLTQTQRSTATGATTARDTDNSLTARNVGQGLTGVSQTDTFDRTNSFYASVSFKKSIGFPWTFRLTDQQIDTIRAQIRAAHRRGLKVRYWDVPDWPRLLRNHLWAVLVQEGVDILNVDDLQSAARQDWRPKWSDLWH</sequence>
<proteinExistence type="inferred from homology"/>